<dbReference type="OrthoDB" id="3740959at2"/>
<keyword evidence="2" id="KW-0732">Signal</keyword>
<dbReference type="STRING" id="1045774.SAMN05421872_101642"/>
<accession>A0A1G6K0A8</accession>
<evidence type="ECO:0000256" key="2">
    <source>
        <dbReference type="SAM" id="SignalP"/>
    </source>
</evidence>
<dbReference type="GO" id="GO:0003824">
    <property type="term" value="F:catalytic activity"/>
    <property type="evidence" value="ECO:0007669"/>
    <property type="project" value="InterPro"/>
</dbReference>
<dbReference type="PROSITE" id="PS50035">
    <property type="entry name" value="PLD"/>
    <property type="match status" value="1"/>
</dbReference>
<reference evidence="5" key="1">
    <citation type="submission" date="2016-10" db="EMBL/GenBank/DDBJ databases">
        <authorList>
            <person name="Varghese N."/>
            <person name="Submissions S."/>
        </authorList>
    </citation>
    <scope>NUCLEOTIDE SEQUENCE [LARGE SCALE GENOMIC DNA]</scope>
    <source>
        <strain evidence="5">CGMCC 4.6858</strain>
    </source>
</reference>
<feature type="domain" description="PLD phosphodiesterase" evidence="3">
    <location>
        <begin position="339"/>
        <end position="374"/>
    </location>
</feature>
<evidence type="ECO:0000256" key="1">
    <source>
        <dbReference type="SAM" id="MobiDB-lite"/>
    </source>
</evidence>
<dbReference type="SUPFAM" id="SSF56024">
    <property type="entry name" value="Phospholipase D/nuclease"/>
    <property type="match status" value="2"/>
</dbReference>
<dbReference type="Proteomes" id="UP000199034">
    <property type="component" value="Unassembled WGS sequence"/>
</dbReference>
<proteinExistence type="predicted"/>
<feature type="signal peptide" evidence="2">
    <location>
        <begin position="1"/>
        <end position="33"/>
    </location>
</feature>
<sequence length="438" mass="49229">MTTSSPKPVARLALVLVAMVALTLVALPGSALAQAAERKAWRPTAGVKFNVARVGGERQFRLEQQIIAAIRHARPRSTIKMVMFSYDRMQVTDALLEARRERKVHVQVIVNGHELPAAQRTLKKALGSKRGKRSFFYQCAASCRGQGDVQHSKFVLFSKTGAARDVVMLGSLNMKLNGALNQYNDLLTVTNRPRLYRTLDTVFDEMRRDRPARTSYVVRDAGPYRLFVLPFPRPPKSTRKTRWTPRRDPISRLLAPVRCRGAHTDSGRTIIRVDMHAWDGDRGVMIAHRLRDLYAAGCDVRVLVGYAGERVRGIFANPTKRGRMPARSTGFDTDDDGEIDLYSHTKILTIDGHYDGERGRKVVVTGSSNFQDGGQYGDELILRVFSSALHRQYDNHWGVMWRTRSHAFGESASLRESGRGSTRPAEVLGTDSPEWRDE</sequence>
<evidence type="ECO:0000313" key="4">
    <source>
        <dbReference type="EMBL" id="SDC24404.1"/>
    </source>
</evidence>
<dbReference type="Gene3D" id="3.30.870.10">
    <property type="entry name" value="Endonuclease Chain A"/>
    <property type="match status" value="2"/>
</dbReference>
<protein>
    <submittedName>
        <fullName evidence="4">PLD-like domain-containing protein</fullName>
    </submittedName>
</protein>
<feature type="chain" id="PRO_5039398803" evidence="2">
    <location>
        <begin position="34"/>
        <end position="438"/>
    </location>
</feature>
<keyword evidence="5" id="KW-1185">Reference proteome</keyword>
<feature type="region of interest" description="Disordered" evidence="1">
    <location>
        <begin position="412"/>
        <end position="438"/>
    </location>
</feature>
<organism evidence="4 5">
    <name type="scientific">Nocardioides lianchengensis</name>
    <dbReference type="NCBI Taxonomy" id="1045774"/>
    <lineage>
        <taxon>Bacteria</taxon>
        <taxon>Bacillati</taxon>
        <taxon>Actinomycetota</taxon>
        <taxon>Actinomycetes</taxon>
        <taxon>Propionibacteriales</taxon>
        <taxon>Nocardioidaceae</taxon>
        <taxon>Nocardioides</taxon>
    </lineage>
</organism>
<gene>
    <name evidence="4" type="ORF">SAMN05421872_101642</name>
</gene>
<dbReference type="EMBL" id="FMZM01000001">
    <property type="protein sequence ID" value="SDC24404.1"/>
    <property type="molecule type" value="Genomic_DNA"/>
</dbReference>
<dbReference type="Pfam" id="PF13091">
    <property type="entry name" value="PLDc_2"/>
    <property type="match status" value="1"/>
</dbReference>
<name>A0A1G6K0A8_9ACTN</name>
<evidence type="ECO:0000313" key="5">
    <source>
        <dbReference type="Proteomes" id="UP000199034"/>
    </source>
</evidence>
<dbReference type="InterPro" id="IPR001736">
    <property type="entry name" value="PLipase_D/transphosphatidylase"/>
</dbReference>
<evidence type="ECO:0000259" key="3">
    <source>
        <dbReference type="PROSITE" id="PS50035"/>
    </source>
</evidence>
<dbReference type="RefSeq" id="WP_090850641.1">
    <property type="nucleotide sequence ID" value="NZ_FMZM01000001.1"/>
</dbReference>
<dbReference type="InterPro" id="IPR025202">
    <property type="entry name" value="PLD-like_dom"/>
</dbReference>
<dbReference type="AlphaFoldDB" id="A0A1G6K0A8"/>
<dbReference type="GO" id="GO:0006793">
    <property type="term" value="P:phosphorus metabolic process"/>
    <property type="evidence" value="ECO:0007669"/>
    <property type="project" value="UniProtKB-ARBA"/>
</dbReference>